<organism evidence="1 2">
    <name type="scientific">Kipferlia bialata</name>
    <dbReference type="NCBI Taxonomy" id="797122"/>
    <lineage>
        <taxon>Eukaryota</taxon>
        <taxon>Metamonada</taxon>
        <taxon>Carpediemonas-like organisms</taxon>
        <taxon>Kipferlia</taxon>
    </lineage>
</organism>
<evidence type="ECO:0000313" key="1">
    <source>
        <dbReference type="EMBL" id="GIQ87686.1"/>
    </source>
</evidence>
<reference evidence="1 2" key="1">
    <citation type="journal article" date="2018" name="PLoS ONE">
        <title>The draft genome of Kipferlia bialata reveals reductive genome evolution in fornicate parasites.</title>
        <authorList>
            <person name="Tanifuji G."/>
            <person name="Takabayashi S."/>
            <person name="Kume K."/>
            <person name="Takagi M."/>
            <person name="Nakayama T."/>
            <person name="Kamikawa R."/>
            <person name="Inagaki Y."/>
            <person name="Hashimoto T."/>
        </authorList>
    </citation>
    <scope>NUCLEOTIDE SEQUENCE [LARGE SCALE GENOMIC DNA]</scope>
    <source>
        <strain evidence="1">NY0173</strain>
    </source>
</reference>
<gene>
    <name evidence="1" type="ORF">KIPB_009780</name>
</gene>
<dbReference type="EMBL" id="BDIP01003423">
    <property type="protein sequence ID" value="GIQ87686.1"/>
    <property type="molecule type" value="Genomic_DNA"/>
</dbReference>
<name>A0A9K3GMD2_9EUKA</name>
<comment type="caution">
    <text evidence="1">The sequence shown here is derived from an EMBL/GenBank/DDBJ whole genome shotgun (WGS) entry which is preliminary data.</text>
</comment>
<proteinExistence type="predicted"/>
<keyword evidence="2" id="KW-1185">Reference proteome</keyword>
<accession>A0A9K3GMD2</accession>
<evidence type="ECO:0000313" key="2">
    <source>
        <dbReference type="Proteomes" id="UP000265618"/>
    </source>
</evidence>
<sequence>MKRGRPQCIYQFSLSPSTPLFSPSTPFNWQGRGGAVTEMKRGRPQILNGVLLERFREWMGCRLLTGAVHTMDAVEWGRSQNITLSRTVARNLVKRNMEAVKNPTRMPTMPTGIPMAGAVDHMEPPMHPASAAVSIPEDTVSTVPPPPPPSGSRRDLHVLQTLQALDTLRGYVASASFAARGEAEAQRVCEVVDR</sequence>
<dbReference type="Proteomes" id="UP000265618">
    <property type="component" value="Unassembled WGS sequence"/>
</dbReference>
<dbReference type="AlphaFoldDB" id="A0A9K3GMD2"/>
<protein>
    <submittedName>
        <fullName evidence="1">Uncharacterized protein</fullName>
    </submittedName>
</protein>